<feature type="compositionally biased region" description="Low complexity" evidence="8">
    <location>
        <begin position="140"/>
        <end position="169"/>
    </location>
</feature>
<evidence type="ECO:0000256" key="6">
    <source>
        <dbReference type="ARBA" id="ARBA00023136"/>
    </source>
</evidence>
<dbReference type="EMBL" id="BFEA01000154">
    <property type="protein sequence ID" value="GBG71871.1"/>
    <property type="molecule type" value="Genomic_DNA"/>
</dbReference>
<dbReference type="Gramene" id="GBG71871">
    <property type="protein sequence ID" value="GBG71871"/>
    <property type="gene ID" value="CBR_g10807"/>
</dbReference>
<dbReference type="AlphaFoldDB" id="A0A388KP92"/>
<evidence type="ECO:0000313" key="9">
    <source>
        <dbReference type="EMBL" id="GBG71871.1"/>
    </source>
</evidence>
<organism evidence="9 10">
    <name type="scientific">Chara braunii</name>
    <name type="common">Braun's stonewort</name>
    <dbReference type="NCBI Taxonomy" id="69332"/>
    <lineage>
        <taxon>Eukaryota</taxon>
        <taxon>Viridiplantae</taxon>
        <taxon>Streptophyta</taxon>
        <taxon>Charophyceae</taxon>
        <taxon>Charales</taxon>
        <taxon>Characeae</taxon>
        <taxon>Chara</taxon>
    </lineage>
</organism>
<dbReference type="Pfam" id="PF02415">
    <property type="entry name" value="Chlam_PMP"/>
    <property type="match status" value="2"/>
</dbReference>
<dbReference type="GO" id="GO:0005576">
    <property type="term" value="C:extracellular region"/>
    <property type="evidence" value="ECO:0007669"/>
    <property type="project" value="UniProtKB-SubCell"/>
</dbReference>
<keyword evidence="5" id="KW-0732">Signal</keyword>
<name>A0A388KP92_CHABU</name>
<evidence type="ECO:0000256" key="3">
    <source>
        <dbReference type="ARBA" id="ARBA00004613"/>
    </source>
</evidence>
<dbReference type="InterPro" id="IPR003368">
    <property type="entry name" value="POMP_repeat"/>
</dbReference>
<evidence type="ECO:0000256" key="2">
    <source>
        <dbReference type="ARBA" id="ARBA00004442"/>
    </source>
</evidence>
<keyword evidence="6" id="KW-0472">Membrane</keyword>
<evidence type="ECO:0000256" key="4">
    <source>
        <dbReference type="ARBA" id="ARBA00022525"/>
    </source>
</evidence>
<evidence type="ECO:0000256" key="1">
    <source>
        <dbReference type="ARBA" id="ARBA00004196"/>
    </source>
</evidence>
<reference evidence="9 10" key="1">
    <citation type="journal article" date="2018" name="Cell">
        <title>The Chara Genome: Secondary Complexity and Implications for Plant Terrestrialization.</title>
        <authorList>
            <person name="Nishiyama T."/>
            <person name="Sakayama H."/>
            <person name="Vries J.D."/>
            <person name="Buschmann H."/>
            <person name="Saint-Marcoux D."/>
            <person name="Ullrich K.K."/>
            <person name="Haas F.B."/>
            <person name="Vanderstraeten L."/>
            <person name="Becker D."/>
            <person name="Lang D."/>
            <person name="Vosolsobe S."/>
            <person name="Rombauts S."/>
            <person name="Wilhelmsson P.K.I."/>
            <person name="Janitza P."/>
            <person name="Kern R."/>
            <person name="Heyl A."/>
            <person name="Rumpler F."/>
            <person name="Villalobos L.I.A.C."/>
            <person name="Clay J.M."/>
            <person name="Skokan R."/>
            <person name="Toyoda A."/>
            <person name="Suzuki Y."/>
            <person name="Kagoshima H."/>
            <person name="Schijlen E."/>
            <person name="Tajeshwar N."/>
            <person name="Catarino B."/>
            <person name="Hetherington A.J."/>
            <person name="Saltykova A."/>
            <person name="Bonnot C."/>
            <person name="Breuninger H."/>
            <person name="Symeonidi A."/>
            <person name="Radhakrishnan G.V."/>
            <person name="Van Nieuwerburgh F."/>
            <person name="Deforce D."/>
            <person name="Chang C."/>
            <person name="Karol K.G."/>
            <person name="Hedrich R."/>
            <person name="Ulvskov P."/>
            <person name="Glockner G."/>
            <person name="Delwiche C.F."/>
            <person name="Petrasek J."/>
            <person name="Van de Peer Y."/>
            <person name="Friml J."/>
            <person name="Beilby M."/>
            <person name="Dolan L."/>
            <person name="Kohara Y."/>
            <person name="Sugano S."/>
            <person name="Fujiyama A."/>
            <person name="Delaux P.-M."/>
            <person name="Quint M."/>
            <person name="TheiBen G."/>
            <person name="Hagemann M."/>
            <person name="Harholt J."/>
            <person name="Dunand C."/>
            <person name="Zachgo S."/>
            <person name="Langdale J."/>
            <person name="Maumus F."/>
            <person name="Straeten D.V.D."/>
            <person name="Gould S.B."/>
            <person name="Rensing S.A."/>
        </authorList>
    </citation>
    <scope>NUCLEOTIDE SEQUENCE [LARGE SCALE GENOMIC DNA]</scope>
    <source>
        <strain evidence="9 10">S276</strain>
    </source>
</reference>
<proteinExistence type="predicted"/>
<comment type="subcellular location">
    <subcellularLocation>
        <location evidence="1">Cell envelope</location>
    </subcellularLocation>
    <subcellularLocation>
        <location evidence="2">Cell outer membrane</location>
    </subcellularLocation>
    <subcellularLocation>
        <location evidence="3">Secreted</location>
    </subcellularLocation>
</comment>
<evidence type="ECO:0008006" key="11">
    <source>
        <dbReference type="Google" id="ProtNLM"/>
    </source>
</evidence>
<keyword evidence="4" id="KW-0964">Secreted</keyword>
<evidence type="ECO:0000256" key="5">
    <source>
        <dbReference type="ARBA" id="ARBA00022729"/>
    </source>
</evidence>
<dbReference type="InterPro" id="IPR012334">
    <property type="entry name" value="Pectin_lyas_fold"/>
</dbReference>
<comment type="caution">
    <text evidence="9">The sequence shown here is derived from an EMBL/GenBank/DDBJ whole genome shotgun (WGS) entry which is preliminary data.</text>
</comment>
<gene>
    <name evidence="9" type="ORF">CBR_g10807</name>
</gene>
<dbReference type="InterPro" id="IPR011050">
    <property type="entry name" value="Pectin_lyase_fold/virulence"/>
</dbReference>
<accession>A0A388KP92</accession>
<protein>
    <recommendedName>
        <fullName evidence="11">Right handed beta helix domain-containing protein</fullName>
    </recommendedName>
</protein>
<evidence type="ECO:0000256" key="7">
    <source>
        <dbReference type="ARBA" id="ARBA00023237"/>
    </source>
</evidence>
<keyword evidence="7" id="KW-0998">Cell outer membrane</keyword>
<dbReference type="Proteomes" id="UP000265515">
    <property type="component" value="Unassembled WGS sequence"/>
</dbReference>
<dbReference type="Gene3D" id="2.160.20.10">
    <property type="entry name" value="Single-stranded right-handed beta-helix, Pectin lyase-like"/>
    <property type="match status" value="1"/>
</dbReference>
<keyword evidence="10" id="KW-1185">Reference proteome</keyword>
<sequence>MMLFQIVSARRRGGAIAPLNCPCIMPRGGGYASLPRMMLTVGLVLLLCLSLCRSEANSGNDDNDDGAIEVPPFSYFVPPEEIGDHPALNAILYYQDLLWAADPICVDPPCEQNVNDEEERYLLNGYLDETLPSAGPNVLSSSASPSSSGYKPPASRPLLSASAAPSQEPEASKALPSQAPSYLVESQPPPRPEPAGHRGKPTSLDDEAMLAEVIINSDYDNDTVYTLTTDIVLRRSLPSIRFMSHLTIQGACNRTGGQCIIDGGGRFPIFTDGARIGCWLTVSNIIFQNSHGAVFQGGCRFDAVNCAFRDNVGYIVGTSPGGGALQFESGSPAFNITGCEFSNNSAVKADGGAISYRGTDGGVVTNTVFINNRAALTGGAIFLQSPDTFICNNCSFIGNSAGSMGGGFSLFRYTSPATLIRLIGGLFEGNKVVKGAGGGVVVGAPIDAKSCNVKYTGNAAAMGADVVVNLQPVEGVARFAFCPEAPTGAVVTDIVGDVTSPALTRSTISNAAAVGADVVVNLQPVEGVARFAFCPEALTGAVVTDIVRDVTSPALTRSTISSNCTGCPALSAVQV</sequence>
<dbReference type="SUPFAM" id="SSF51126">
    <property type="entry name" value="Pectin lyase-like"/>
    <property type="match status" value="1"/>
</dbReference>
<feature type="region of interest" description="Disordered" evidence="8">
    <location>
        <begin position="134"/>
        <end position="203"/>
    </location>
</feature>
<evidence type="ECO:0000313" key="10">
    <source>
        <dbReference type="Proteomes" id="UP000265515"/>
    </source>
</evidence>
<evidence type="ECO:0000256" key="8">
    <source>
        <dbReference type="SAM" id="MobiDB-lite"/>
    </source>
</evidence>